<dbReference type="GO" id="GO:0005509">
    <property type="term" value="F:calcium ion binding"/>
    <property type="evidence" value="ECO:0007669"/>
    <property type="project" value="InterPro"/>
</dbReference>
<evidence type="ECO:0000256" key="7">
    <source>
        <dbReference type="ARBA" id="ARBA00022737"/>
    </source>
</evidence>
<dbReference type="PANTHER" id="PTHR10913:SF13">
    <property type="entry name" value="FOLLISTATIN-RELATED PROTEIN 1"/>
    <property type="match status" value="1"/>
</dbReference>
<dbReference type="AlphaFoldDB" id="A0AAV2K3R8"/>
<comment type="function">
    <text evidence="11">Secreted glycoprotein that is involved in various physiological processes, such as angiogenesis, regulation of the immune response, cell proliferation and differentiation. Plays a role in the development of the central nervous system, skeletal system, lungs, and ureter. Promotes endothelial cell survival, migration and differentiation into network structures in an AKT-dependent manner. Also promotes survival of cardiac myocytes. Initiates various signaling cascades by activating different receptors on the cell surface such as DIP2A, TLR4 or BMP receptors.</text>
</comment>
<dbReference type="Pfam" id="PF09289">
    <property type="entry name" value="FOLN"/>
    <property type="match status" value="1"/>
</dbReference>
<keyword evidence="9" id="KW-0325">Glycoprotein</keyword>
<keyword evidence="7" id="KW-0677">Repeat</keyword>
<evidence type="ECO:0000313" key="17">
    <source>
        <dbReference type="Proteomes" id="UP001497482"/>
    </source>
</evidence>
<keyword evidence="4" id="KW-0597">Phosphoprotein</keyword>
<evidence type="ECO:0000256" key="4">
    <source>
        <dbReference type="ARBA" id="ARBA00022553"/>
    </source>
</evidence>
<feature type="domain" description="Kazal-like" evidence="15">
    <location>
        <begin position="486"/>
        <end position="533"/>
    </location>
</feature>
<dbReference type="InterPro" id="IPR015369">
    <property type="entry name" value="Follistatin/Osteonectin_EGF"/>
</dbReference>
<evidence type="ECO:0000256" key="10">
    <source>
        <dbReference type="ARBA" id="ARBA00042478"/>
    </source>
</evidence>
<dbReference type="GO" id="GO:0008201">
    <property type="term" value="F:heparin binding"/>
    <property type="evidence" value="ECO:0007669"/>
    <property type="project" value="UniProtKB-KW"/>
</dbReference>
<dbReference type="InterPro" id="IPR043502">
    <property type="entry name" value="DNA/RNA_pol_sf"/>
</dbReference>
<dbReference type="Pfam" id="PF23244">
    <property type="entry name" value="VWF"/>
    <property type="match status" value="1"/>
</dbReference>
<dbReference type="SUPFAM" id="SSF100895">
    <property type="entry name" value="Kazal-type serine protease inhibitors"/>
    <property type="match status" value="1"/>
</dbReference>
<dbReference type="PANTHER" id="PTHR10913">
    <property type="entry name" value="FOLLISTATIN-RELATED"/>
    <property type="match status" value="1"/>
</dbReference>
<name>A0AAV2K3R8_KNICA</name>
<sequence length="746" mass="84694">MQRSLDPLADFYERTQRSGETACSFAIALELREVEDTQNRGRPFPDRDAKLVRQFMRGLIEEDVFLRIAPMKPRMLCFRELQNELRNIAREAKKFNQPRQKKTFSQVQTVTNRQDFEGHLQRLQLVFDRLRKHGLKLKPSKCHLMKKEVQYLGHRVCAEGIRTDPEKISKVKDWPQPTNRKEVLRFLGFAGYYRRFVESYAKIAAPLYRLTSGDPRKKKRGPCRAHRGWQKSLSLLCPVKSQSPTLILDLKDCLKHAYAQANISSRQAKLQQKKHYDSRVKKSLTFAPGDRVLVKVCAVEGRQKLGDRWESKPYLVLKKQPGVPVYVIQSEDGEKQRVVHGNLLTQCMFFPLESELSADEVEDGTEGVNDSRIGSDEDCGEEDPLEDMEEEDNAPVEIQNTEMASNFFPSPPAPRPITSVLTNIPLLVCPHNQAIKMLRSAAVFFLLSVALTSAEELQTKSKVCANVFCGAGRECAVNEKGEPSCLCIESCKPHKRSVCGSNGKTYRNHCELHRDACLTGLKIQVAYDGHCQEKKTDKAAASPVVCFAADRNELRGRIIQWLQTEVVPDGWFVKGSNFSDILLKYFKSYDNGDAQMDSSELLKFIQHNESVVEMQSYADQESNKLLRSLCVDAIIELSDDNADWKLSFDEFLNCLKPGFNPPEKKCALEDETYEDGAETQVECNRCVCACGNWVCTAMTCTDKTVAMADTSDTGAEMTEEEWNLRVAELNKHQETMEKMKSSTKEA</sequence>
<feature type="region of interest" description="Disordered" evidence="13">
    <location>
        <begin position="360"/>
        <end position="388"/>
    </location>
</feature>
<organism evidence="16 17">
    <name type="scientific">Knipowitschia caucasica</name>
    <name type="common">Caucasian dwarf goby</name>
    <name type="synonym">Pomatoschistus caucasicus</name>
    <dbReference type="NCBI Taxonomy" id="637954"/>
    <lineage>
        <taxon>Eukaryota</taxon>
        <taxon>Metazoa</taxon>
        <taxon>Chordata</taxon>
        <taxon>Craniata</taxon>
        <taxon>Vertebrata</taxon>
        <taxon>Euteleostomi</taxon>
        <taxon>Actinopterygii</taxon>
        <taxon>Neopterygii</taxon>
        <taxon>Teleostei</taxon>
        <taxon>Neoteleostei</taxon>
        <taxon>Acanthomorphata</taxon>
        <taxon>Gobiaria</taxon>
        <taxon>Gobiiformes</taxon>
        <taxon>Gobioidei</taxon>
        <taxon>Gobiidae</taxon>
        <taxon>Gobiinae</taxon>
        <taxon>Knipowitschia</taxon>
    </lineage>
</organism>
<evidence type="ECO:0000256" key="6">
    <source>
        <dbReference type="ARBA" id="ARBA00022729"/>
    </source>
</evidence>
<dbReference type="InterPro" id="IPR057020">
    <property type="entry name" value="EF-hand_FSTL1"/>
</dbReference>
<dbReference type="SMART" id="SM00280">
    <property type="entry name" value="KAZAL"/>
    <property type="match status" value="1"/>
</dbReference>
<dbReference type="Gene3D" id="3.90.290.10">
    <property type="entry name" value="TGF-beta binding (TB) domain"/>
    <property type="match status" value="1"/>
</dbReference>
<dbReference type="FunFam" id="1.10.238.10:FF:000274">
    <property type="entry name" value="Follistatin-like 1b"/>
    <property type="match status" value="1"/>
</dbReference>
<dbReference type="InterPro" id="IPR003645">
    <property type="entry name" value="Fol_N"/>
</dbReference>
<dbReference type="CDD" id="cd00104">
    <property type="entry name" value="KAZAL_FS"/>
    <property type="match status" value="1"/>
</dbReference>
<dbReference type="Gene3D" id="3.30.60.30">
    <property type="match status" value="1"/>
</dbReference>
<keyword evidence="17" id="KW-1185">Reference proteome</keyword>
<keyword evidence="6" id="KW-0732">Signal</keyword>
<evidence type="ECO:0000256" key="2">
    <source>
        <dbReference type="ARBA" id="ARBA00019697"/>
    </source>
</evidence>
<dbReference type="GO" id="GO:0005615">
    <property type="term" value="C:extracellular space"/>
    <property type="evidence" value="ECO:0007669"/>
    <property type="project" value="TreeGrafter"/>
</dbReference>
<accession>A0AAV2K3R8</accession>
<dbReference type="Pfam" id="PF07648">
    <property type="entry name" value="Kazal_2"/>
    <property type="match status" value="1"/>
</dbReference>
<dbReference type="GO" id="GO:0030154">
    <property type="term" value="P:cell differentiation"/>
    <property type="evidence" value="ECO:0007669"/>
    <property type="project" value="TreeGrafter"/>
</dbReference>
<evidence type="ECO:0000256" key="12">
    <source>
        <dbReference type="ARBA" id="ARBA00046973"/>
    </source>
</evidence>
<dbReference type="InterPro" id="IPR036773">
    <property type="entry name" value="TB_dom_sf"/>
</dbReference>
<dbReference type="InterPro" id="IPR050653">
    <property type="entry name" value="Prot_Inhib_GrowthFact_Antg"/>
</dbReference>
<evidence type="ECO:0000259" key="15">
    <source>
        <dbReference type="PROSITE" id="PS51465"/>
    </source>
</evidence>
<evidence type="ECO:0000259" key="14">
    <source>
        <dbReference type="PROSITE" id="PS50222"/>
    </source>
</evidence>
<evidence type="ECO:0000256" key="9">
    <source>
        <dbReference type="ARBA" id="ARBA00023180"/>
    </source>
</evidence>
<evidence type="ECO:0000256" key="13">
    <source>
        <dbReference type="SAM" id="MobiDB-lite"/>
    </source>
</evidence>
<dbReference type="InterPro" id="IPR043128">
    <property type="entry name" value="Rev_trsase/Diguanyl_cyclase"/>
</dbReference>
<feature type="compositionally biased region" description="Acidic residues" evidence="13">
    <location>
        <begin position="376"/>
        <end position="388"/>
    </location>
</feature>
<dbReference type="InterPro" id="IPR036058">
    <property type="entry name" value="Kazal_dom_sf"/>
</dbReference>
<keyword evidence="5" id="KW-0358">Heparin-binding</keyword>
<evidence type="ECO:0000256" key="1">
    <source>
        <dbReference type="ARBA" id="ARBA00004613"/>
    </source>
</evidence>
<dbReference type="Proteomes" id="UP001497482">
    <property type="component" value="Chromosome 15"/>
</dbReference>
<dbReference type="FunFam" id="3.30.60.30:FF:000017">
    <property type="entry name" value="Follistatin like 1"/>
    <property type="match status" value="1"/>
</dbReference>
<evidence type="ECO:0000256" key="8">
    <source>
        <dbReference type="ARBA" id="ARBA00023157"/>
    </source>
</evidence>
<evidence type="ECO:0000256" key="5">
    <source>
        <dbReference type="ARBA" id="ARBA00022674"/>
    </source>
</evidence>
<comment type="subcellular location">
    <subcellularLocation>
        <location evidence="1">Secreted</location>
    </subcellularLocation>
</comment>
<dbReference type="Gene3D" id="3.30.70.270">
    <property type="match status" value="2"/>
</dbReference>
<gene>
    <name evidence="16" type="ORF">KC01_LOCUS12895</name>
</gene>
<dbReference type="EMBL" id="OZ035837">
    <property type="protein sequence ID" value="CAL1582252.1"/>
    <property type="molecule type" value="Genomic_DNA"/>
</dbReference>
<dbReference type="PROSITE" id="PS51465">
    <property type="entry name" value="KAZAL_2"/>
    <property type="match status" value="1"/>
</dbReference>
<dbReference type="InterPro" id="IPR002048">
    <property type="entry name" value="EF_hand_dom"/>
</dbReference>
<reference evidence="16 17" key="1">
    <citation type="submission" date="2024-04" db="EMBL/GenBank/DDBJ databases">
        <authorList>
            <person name="Waldvogel A.-M."/>
            <person name="Schoenle A."/>
        </authorList>
    </citation>
    <scope>NUCLEOTIDE SEQUENCE [LARGE SCALE GENOMIC DNA]</scope>
</reference>
<dbReference type="PROSITE" id="PS50222">
    <property type="entry name" value="EF_HAND_2"/>
    <property type="match status" value="1"/>
</dbReference>
<dbReference type="Gene3D" id="1.10.238.10">
    <property type="entry name" value="EF-hand"/>
    <property type="match status" value="1"/>
</dbReference>
<dbReference type="SMART" id="SM00274">
    <property type="entry name" value="FOLN"/>
    <property type="match status" value="1"/>
</dbReference>
<proteinExistence type="predicted"/>
<dbReference type="CDD" id="cd16233">
    <property type="entry name" value="EFh_SPARC_FSTL1"/>
    <property type="match status" value="1"/>
</dbReference>
<keyword evidence="3" id="KW-0964">Secreted</keyword>
<keyword evidence="8" id="KW-1015">Disulfide bond</keyword>
<evidence type="ECO:0000313" key="16">
    <source>
        <dbReference type="EMBL" id="CAL1582252.1"/>
    </source>
</evidence>
<dbReference type="Pfam" id="PF23564">
    <property type="entry name" value="EF-hand_FSTL1"/>
    <property type="match status" value="1"/>
</dbReference>
<dbReference type="GO" id="GO:0030510">
    <property type="term" value="P:regulation of BMP signaling pathway"/>
    <property type="evidence" value="ECO:0007669"/>
    <property type="project" value="TreeGrafter"/>
</dbReference>
<dbReference type="SUPFAM" id="SSF56672">
    <property type="entry name" value="DNA/RNA polymerases"/>
    <property type="match status" value="1"/>
</dbReference>
<feature type="domain" description="EF-hand" evidence="14">
    <location>
        <begin position="626"/>
        <end position="661"/>
    </location>
</feature>
<evidence type="ECO:0000256" key="11">
    <source>
        <dbReference type="ARBA" id="ARBA00045812"/>
    </source>
</evidence>
<comment type="subunit">
    <text evidence="12">Homodimer. Interacts with SCN10A. Interacts with DIP2A; DIP2A may act as a cell surface receptor for FSTL1. Interacts with BMP4. Interacts with CD14; this interaction promotes TL4-mediated signaling cascade.</text>
</comment>
<dbReference type="SUPFAM" id="SSF47473">
    <property type="entry name" value="EF-hand"/>
    <property type="match status" value="1"/>
</dbReference>
<evidence type="ECO:0000256" key="3">
    <source>
        <dbReference type="ARBA" id="ARBA00022525"/>
    </source>
</evidence>
<protein>
    <recommendedName>
        <fullName evidence="2">Follistatin-related protein 1</fullName>
    </recommendedName>
    <alternativeName>
        <fullName evidence="10">Follistatin-like protein 1</fullName>
    </alternativeName>
</protein>
<dbReference type="InterPro" id="IPR002350">
    <property type="entry name" value="Kazal_dom"/>
</dbReference>
<dbReference type="InterPro" id="IPR011992">
    <property type="entry name" value="EF-hand-dom_pair"/>
</dbReference>